<accession>A0A921ZAG2</accession>
<keyword evidence="2" id="KW-1185">Reference proteome</keyword>
<reference evidence="1" key="1">
    <citation type="journal article" date="2016" name="Insect Biochem. Mol. Biol.">
        <title>Multifaceted biological insights from a draft genome sequence of the tobacco hornworm moth, Manduca sexta.</title>
        <authorList>
            <person name="Kanost M.R."/>
            <person name="Arrese E.L."/>
            <person name="Cao X."/>
            <person name="Chen Y.R."/>
            <person name="Chellapilla S."/>
            <person name="Goldsmith M.R."/>
            <person name="Grosse-Wilde E."/>
            <person name="Heckel D.G."/>
            <person name="Herndon N."/>
            <person name="Jiang H."/>
            <person name="Papanicolaou A."/>
            <person name="Qu J."/>
            <person name="Soulages J.L."/>
            <person name="Vogel H."/>
            <person name="Walters J."/>
            <person name="Waterhouse R.M."/>
            <person name="Ahn S.J."/>
            <person name="Almeida F.C."/>
            <person name="An C."/>
            <person name="Aqrawi P."/>
            <person name="Bretschneider A."/>
            <person name="Bryant W.B."/>
            <person name="Bucks S."/>
            <person name="Chao H."/>
            <person name="Chevignon G."/>
            <person name="Christen J.M."/>
            <person name="Clarke D.F."/>
            <person name="Dittmer N.T."/>
            <person name="Ferguson L.C.F."/>
            <person name="Garavelou S."/>
            <person name="Gordon K.H.J."/>
            <person name="Gunaratna R.T."/>
            <person name="Han Y."/>
            <person name="Hauser F."/>
            <person name="He Y."/>
            <person name="Heidel-Fischer H."/>
            <person name="Hirsh A."/>
            <person name="Hu Y."/>
            <person name="Jiang H."/>
            <person name="Kalra D."/>
            <person name="Klinner C."/>
            <person name="Konig C."/>
            <person name="Kovar C."/>
            <person name="Kroll A.R."/>
            <person name="Kuwar S.S."/>
            <person name="Lee S.L."/>
            <person name="Lehman R."/>
            <person name="Li K."/>
            <person name="Li Z."/>
            <person name="Liang H."/>
            <person name="Lovelace S."/>
            <person name="Lu Z."/>
            <person name="Mansfield J.H."/>
            <person name="McCulloch K.J."/>
            <person name="Mathew T."/>
            <person name="Morton B."/>
            <person name="Muzny D.M."/>
            <person name="Neunemann D."/>
            <person name="Ongeri F."/>
            <person name="Pauchet Y."/>
            <person name="Pu L.L."/>
            <person name="Pyrousis I."/>
            <person name="Rao X.J."/>
            <person name="Redding A."/>
            <person name="Roesel C."/>
            <person name="Sanchez-Gracia A."/>
            <person name="Schaack S."/>
            <person name="Shukla A."/>
            <person name="Tetreau G."/>
            <person name="Wang Y."/>
            <person name="Xiong G.H."/>
            <person name="Traut W."/>
            <person name="Walsh T.K."/>
            <person name="Worley K.C."/>
            <person name="Wu D."/>
            <person name="Wu W."/>
            <person name="Wu Y.Q."/>
            <person name="Zhang X."/>
            <person name="Zou Z."/>
            <person name="Zucker H."/>
            <person name="Briscoe A.D."/>
            <person name="Burmester T."/>
            <person name="Clem R.J."/>
            <person name="Feyereisen R."/>
            <person name="Grimmelikhuijzen C.J.P."/>
            <person name="Hamodrakas S.J."/>
            <person name="Hansson B.S."/>
            <person name="Huguet E."/>
            <person name="Jermiin L.S."/>
            <person name="Lan Q."/>
            <person name="Lehman H.K."/>
            <person name="Lorenzen M."/>
            <person name="Merzendorfer H."/>
            <person name="Michalopoulos I."/>
            <person name="Morton D.B."/>
            <person name="Muthukrishnan S."/>
            <person name="Oakeshott J.G."/>
            <person name="Palmer W."/>
            <person name="Park Y."/>
            <person name="Passarelli A.L."/>
            <person name="Rozas J."/>
            <person name="Schwartz L.M."/>
            <person name="Smith W."/>
            <person name="Southgate A."/>
            <person name="Vilcinskas A."/>
            <person name="Vogt R."/>
            <person name="Wang P."/>
            <person name="Werren J."/>
            <person name="Yu X.Q."/>
            <person name="Zhou J.J."/>
            <person name="Brown S.J."/>
            <person name="Scherer S.E."/>
            <person name="Richards S."/>
            <person name="Blissard G.W."/>
        </authorList>
    </citation>
    <scope>NUCLEOTIDE SEQUENCE</scope>
</reference>
<protein>
    <submittedName>
        <fullName evidence="1">Uncharacterized protein</fullName>
    </submittedName>
</protein>
<proteinExistence type="predicted"/>
<comment type="caution">
    <text evidence="1">The sequence shown here is derived from an EMBL/GenBank/DDBJ whole genome shotgun (WGS) entry which is preliminary data.</text>
</comment>
<dbReference type="AlphaFoldDB" id="A0A921ZAG2"/>
<evidence type="ECO:0000313" key="2">
    <source>
        <dbReference type="Proteomes" id="UP000791440"/>
    </source>
</evidence>
<gene>
    <name evidence="1" type="ORF">O3G_MSEX008705</name>
</gene>
<name>A0A921ZAG2_MANSE</name>
<dbReference type="Proteomes" id="UP000791440">
    <property type="component" value="Unassembled WGS sequence"/>
</dbReference>
<dbReference type="EMBL" id="JH668466">
    <property type="protein sequence ID" value="KAG6454437.1"/>
    <property type="molecule type" value="Genomic_DNA"/>
</dbReference>
<sequence length="116" mass="13906">MSMDLPPINRIRPSDLICYIVRENIICICYFNFMKTYTTEWNGLQKHYPQLLNLRHTRLTFRNFLCFNRLLVYELSFALMEKKNIVRKLTYLKFSIRISKSIKAGLTSKAFLPVYL</sequence>
<reference evidence="1" key="2">
    <citation type="submission" date="2020-12" db="EMBL/GenBank/DDBJ databases">
        <authorList>
            <person name="Kanost M."/>
        </authorList>
    </citation>
    <scope>NUCLEOTIDE SEQUENCE</scope>
</reference>
<evidence type="ECO:0000313" key="1">
    <source>
        <dbReference type="EMBL" id="KAG6454437.1"/>
    </source>
</evidence>
<organism evidence="1 2">
    <name type="scientific">Manduca sexta</name>
    <name type="common">Tobacco hawkmoth</name>
    <name type="synonym">Tobacco hornworm</name>
    <dbReference type="NCBI Taxonomy" id="7130"/>
    <lineage>
        <taxon>Eukaryota</taxon>
        <taxon>Metazoa</taxon>
        <taxon>Ecdysozoa</taxon>
        <taxon>Arthropoda</taxon>
        <taxon>Hexapoda</taxon>
        <taxon>Insecta</taxon>
        <taxon>Pterygota</taxon>
        <taxon>Neoptera</taxon>
        <taxon>Endopterygota</taxon>
        <taxon>Lepidoptera</taxon>
        <taxon>Glossata</taxon>
        <taxon>Ditrysia</taxon>
        <taxon>Bombycoidea</taxon>
        <taxon>Sphingidae</taxon>
        <taxon>Sphinginae</taxon>
        <taxon>Sphingini</taxon>
        <taxon>Manduca</taxon>
    </lineage>
</organism>